<dbReference type="EMBL" id="OBMT01000018">
    <property type="protein sequence ID" value="SOC19723.1"/>
    <property type="molecule type" value="Genomic_DNA"/>
</dbReference>
<dbReference type="AlphaFoldDB" id="A0A285TC49"/>
<dbReference type="PANTHER" id="PTHR39158">
    <property type="entry name" value="OS08G0560600 PROTEIN"/>
    <property type="match status" value="1"/>
</dbReference>
<protein>
    <submittedName>
        <fullName evidence="2">Uncharacterized protein DUF1992</fullName>
    </submittedName>
</protein>
<dbReference type="OrthoDB" id="8448455at2"/>
<gene>
    <name evidence="2" type="ORF">SAMN05877831_11845</name>
</gene>
<dbReference type="InterPro" id="IPR018961">
    <property type="entry name" value="DnaJ_homolog_subfam-C_membr-28"/>
</dbReference>
<proteinExistence type="predicted"/>
<dbReference type="Pfam" id="PF09350">
    <property type="entry name" value="DJC28_CD"/>
    <property type="match status" value="1"/>
</dbReference>
<sequence>MKFSDLAERQILKAQAEGQLDNLKGAGKPLNLAGDGSADAIGFRIMAEAGTLPREIQLRKAVEAQTRLLAAAPDADTRKQAAQKLADLQLRLDIEQEARRRFYGR</sequence>
<name>A0A285TC49_9RHOB</name>
<feature type="domain" description="DnaJ homologue subfamily C member 28 conserved" evidence="1">
    <location>
        <begin position="6"/>
        <end position="69"/>
    </location>
</feature>
<accession>A0A285TC49</accession>
<evidence type="ECO:0000259" key="1">
    <source>
        <dbReference type="Pfam" id="PF09350"/>
    </source>
</evidence>
<keyword evidence="3" id="KW-1185">Reference proteome</keyword>
<evidence type="ECO:0000313" key="2">
    <source>
        <dbReference type="EMBL" id="SOC19723.1"/>
    </source>
</evidence>
<evidence type="ECO:0000313" key="3">
    <source>
        <dbReference type="Proteomes" id="UP000219111"/>
    </source>
</evidence>
<dbReference type="Proteomes" id="UP000219111">
    <property type="component" value="Unassembled WGS sequence"/>
</dbReference>
<dbReference type="InterPro" id="IPR052573">
    <property type="entry name" value="DnaJ_C_subfamily_28"/>
</dbReference>
<dbReference type="RefSeq" id="WP_097071337.1">
    <property type="nucleotide sequence ID" value="NZ_OBMT01000018.1"/>
</dbReference>
<organism evidence="2 3">
    <name type="scientific">Rhodobacter maris</name>
    <dbReference type="NCBI Taxonomy" id="446682"/>
    <lineage>
        <taxon>Bacteria</taxon>
        <taxon>Pseudomonadati</taxon>
        <taxon>Pseudomonadota</taxon>
        <taxon>Alphaproteobacteria</taxon>
        <taxon>Rhodobacterales</taxon>
        <taxon>Rhodobacter group</taxon>
        <taxon>Rhodobacter</taxon>
    </lineage>
</organism>
<reference evidence="3" key="1">
    <citation type="submission" date="2017-08" db="EMBL/GenBank/DDBJ databases">
        <authorList>
            <person name="Varghese N."/>
            <person name="Submissions S."/>
        </authorList>
    </citation>
    <scope>NUCLEOTIDE SEQUENCE [LARGE SCALE GENOMIC DNA]</scope>
    <source>
        <strain evidence="3">JA276</strain>
    </source>
</reference>
<dbReference type="PANTHER" id="PTHR39158:SF1">
    <property type="entry name" value="DNAJ HOMOLOG SUBFAMILY C MEMBER 28"/>
    <property type="match status" value="1"/>
</dbReference>